<dbReference type="AlphaFoldDB" id="A0AAE4CK02"/>
<evidence type="ECO:0000259" key="1">
    <source>
        <dbReference type="Pfam" id="PF04149"/>
    </source>
</evidence>
<dbReference type="Pfam" id="PF04149">
    <property type="entry name" value="DUF397"/>
    <property type="match status" value="1"/>
</dbReference>
<evidence type="ECO:0000313" key="3">
    <source>
        <dbReference type="Proteomes" id="UP001180845"/>
    </source>
</evidence>
<organism evidence="2 3">
    <name type="scientific">Haloactinomyces albus</name>
    <dbReference type="NCBI Taxonomy" id="1352928"/>
    <lineage>
        <taxon>Bacteria</taxon>
        <taxon>Bacillati</taxon>
        <taxon>Actinomycetota</taxon>
        <taxon>Actinomycetes</taxon>
        <taxon>Actinopolysporales</taxon>
        <taxon>Actinopolysporaceae</taxon>
        <taxon>Haloactinomyces</taxon>
    </lineage>
</organism>
<protein>
    <recommendedName>
        <fullName evidence="1">DUF397 domain-containing protein</fullName>
    </recommendedName>
</protein>
<reference evidence="2" key="1">
    <citation type="submission" date="2023-07" db="EMBL/GenBank/DDBJ databases">
        <title>Sequencing the genomes of 1000 actinobacteria strains.</title>
        <authorList>
            <person name="Klenk H.-P."/>
        </authorList>
    </citation>
    <scope>NUCLEOTIDE SEQUENCE</scope>
    <source>
        <strain evidence="2">DSM 45977</strain>
    </source>
</reference>
<dbReference type="InterPro" id="IPR007278">
    <property type="entry name" value="DUF397"/>
</dbReference>
<proteinExistence type="predicted"/>
<sequence length="73" mass="7652">MVQSELFDVTWPKSSFSGGANGGGQCVEVAVLDDGRVAVRNSNDRGAGAVLFTRAEMAAWMQGVEAGEFDDLA</sequence>
<dbReference type="Proteomes" id="UP001180845">
    <property type="component" value="Unassembled WGS sequence"/>
</dbReference>
<dbReference type="RefSeq" id="WP_310269776.1">
    <property type="nucleotide sequence ID" value="NZ_JAVDXW010000001.1"/>
</dbReference>
<comment type="caution">
    <text evidence="2">The sequence shown here is derived from an EMBL/GenBank/DDBJ whole genome shotgun (WGS) entry which is preliminary data.</text>
</comment>
<name>A0AAE4CK02_9ACTN</name>
<evidence type="ECO:0000313" key="2">
    <source>
        <dbReference type="EMBL" id="MDR7300655.1"/>
    </source>
</evidence>
<keyword evidence="3" id="KW-1185">Reference proteome</keyword>
<gene>
    <name evidence="2" type="ORF">JOF55_000836</name>
</gene>
<dbReference type="EMBL" id="JAVDXW010000001">
    <property type="protein sequence ID" value="MDR7300655.1"/>
    <property type="molecule type" value="Genomic_DNA"/>
</dbReference>
<accession>A0AAE4CK02</accession>
<feature type="domain" description="DUF397" evidence="1">
    <location>
        <begin position="10"/>
        <end position="64"/>
    </location>
</feature>